<dbReference type="AlphaFoldDB" id="A0A433SWS6"/>
<evidence type="ECO:0000313" key="2">
    <source>
        <dbReference type="EMBL" id="RUS73719.1"/>
    </source>
</evidence>
<protein>
    <submittedName>
        <fullName evidence="2">Uncharacterized protein</fullName>
    </submittedName>
</protein>
<sequence length="130" mass="13132">MKTFTVLAVVALLCYTANATPCTDICNAQCTIQQQTCAFTEIFGDLCDTIGGICGQTCTAACGCADSCAAQCGEEFATCKGSANGPFSGLNIFSCGINLSVCSSTCQLHCNFNLLAGIVNSLGGASAPSP</sequence>
<comment type="caution">
    <text evidence="2">The sequence shown here is derived from an EMBL/GenBank/DDBJ whole genome shotgun (WGS) entry which is preliminary data.</text>
</comment>
<proteinExistence type="predicted"/>
<organism evidence="2 3">
    <name type="scientific">Elysia chlorotica</name>
    <name type="common">Eastern emerald elysia</name>
    <name type="synonym">Sea slug</name>
    <dbReference type="NCBI Taxonomy" id="188477"/>
    <lineage>
        <taxon>Eukaryota</taxon>
        <taxon>Metazoa</taxon>
        <taxon>Spiralia</taxon>
        <taxon>Lophotrochozoa</taxon>
        <taxon>Mollusca</taxon>
        <taxon>Gastropoda</taxon>
        <taxon>Heterobranchia</taxon>
        <taxon>Euthyneura</taxon>
        <taxon>Panpulmonata</taxon>
        <taxon>Sacoglossa</taxon>
        <taxon>Placobranchoidea</taxon>
        <taxon>Plakobranchidae</taxon>
        <taxon>Elysia</taxon>
    </lineage>
</organism>
<dbReference type="Proteomes" id="UP000271974">
    <property type="component" value="Unassembled WGS sequence"/>
</dbReference>
<reference evidence="2 3" key="1">
    <citation type="submission" date="2019-01" db="EMBL/GenBank/DDBJ databases">
        <title>A draft genome assembly of the solar-powered sea slug Elysia chlorotica.</title>
        <authorList>
            <person name="Cai H."/>
            <person name="Li Q."/>
            <person name="Fang X."/>
            <person name="Li J."/>
            <person name="Curtis N.E."/>
            <person name="Altenburger A."/>
            <person name="Shibata T."/>
            <person name="Feng M."/>
            <person name="Maeda T."/>
            <person name="Schwartz J.A."/>
            <person name="Shigenobu S."/>
            <person name="Lundholm N."/>
            <person name="Nishiyama T."/>
            <person name="Yang H."/>
            <person name="Hasebe M."/>
            <person name="Li S."/>
            <person name="Pierce S.K."/>
            <person name="Wang J."/>
        </authorList>
    </citation>
    <scope>NUCLEOTIDE SEQUENCE [LARGE SCALE GENOMIC DNA]</scope>
    <source>
        <strain evidence="2">EC2010</strain>
        <tissue evidence="2">Whole organism of an adult</tissue>
    </source>
</reference>
<feature type="signal peptide" evidence="1">
    <location>
        <begin position="1"/>
        <end position="19"/>
    </location>
</feature>
<evidence type="ECO:0000313" key="3">
    <source>
        <dbReference type="Proteomes" id="UP000271974"/>
    </source>
</evidence>
<gene>
    <name evidence="2" type="ORF">EGW08_018525</name>
</gene>
<accession>A0A433SWS6</accession>
<name>A0A433SWS6_ELYCH</name>
<keyword evidence="1" id="KW-0732">Signal</keyword>
<keyword evidence="3" id="KW-1185">Reference proteome</keyword>
<feature type="chain" id="PRO_5019398768" evidence="1">
    <location>
        <begin position="20"/>
        <end position="130"/>
    </location>
</feature>
<evidence type="ECO:0000256" key="1">
    <source>
        <dbReference type="SAM" id="SignalP"/>
    </source>
</evidence>
<dbReference type="OrthoDB" id="6185633at2759"/>
<dbReference type="EMBL" id="RQTK01000907">
    <property type="protein sequence ID" value="RUS73719.1"/>
    <property type="molecule type" value="Genomic_DNA"/>
</dbReference>